<dbReference type="GO" id="GO:0009236">
    <property type="term" value="P:cobalamin biosynthetic process"/>
    <property type="evidence" value="ECO:0007669"/>
    <property type="project" value="InterPro"/>
</dbReference>
<dbReference type="InterPro" id="IPR021744">
    <property type="entry name" value="CbiG_N"/>
</dbReference>
<evidence type="ECO:0000259" key="1">
    <source>
        <dbReference type="Pfam" id="PF01890"/>
    </source>
</evidence>
<dbReference type="EMBL" id="DRMS01000234">
    <property type="protein sequence ID" value="HFC92386.1"/>
    <property type="molecule type" value="Genomic_DNA"/>
</dbReference>
<dbReference type="Pfam" id="PF01890">
    <property type="entry name" value="CbiG_C"/>
    <property type="match status" value="1"/>
</dbReference>
<feature type="domain" description="Cobalamin synthesis G N-terminal" evidence="2">
    <location>
        <begin position="40"/>
        <end position="118"/>
    </location>
</feature>
<dbReference type="InterPro" id="IPR002750">
    <property type="entry name" value="CobE/GbiG_C"/>
</dbReference>
<dbReference type="Gene3D" id="3.40.50.11220">
    <property type="match status" value="1"/>
</dbReference>
<dbReference type="Proteomes" id="UP000885750">
    <property type="component" value="Unassembled WGS sequence"/>
</dbReference>
<protein>
    <submittedName>
        <fullName evidence="3">Cobalamin biosynthesis protein CbiG</fullName>
    </submittedName>
</protein>
<dbReference type="Pfam" id="PF11760">
    <property type="entry name" value="CbiG_N"/>
    <property type="match status" value="1"/>
</dbReference>
<name>A0A7V2SZK6_LEUMU</name>
<dbReference type="PANTHER" id="PTHR37477">
    <property type="entry name" value="COBALT-PRECORRIN-5A HYDROLASE"/>
    <property type="match status" value="1"/>
</dbReference>
<gene>
    <name evidence="3" type="ORF">ENJ51_06185</name>
</gene>
<organism evidence="3">
    <name type="scientific">Leucothrix mucor</name>
    <dbReference type="NCBI Taxonomy" id="45248"/>
    <lineage>
        <taxon>Bacteria</taxon>
        <taxon>Pseudomonadati</taxon>
        <taxon>Pseudomonadota</taxon>
        <taxon>Gammaproteobacteria</taxon>
        <taxon>Thiotrichales</taxon>
        <taxon>Thiotrichaceae</taxon>
        <taxon>Leucothrix</taxon>
    </lineage>
</organism>
<comment type="caution">
    <text evidence="3">The sequence shown here is derived from an EMBL/GenBank/DDBJ whole genome shotgun (WGS) entry which is preliminary data.</text>
</comment>
<proteinExistence type="predicted"/>
<dbReference type="InterPro" id="IPR036518">
    <property type="entry name" value="CobE/GbiG_C_sf"/>
</dbReference>
<evidence type="ECO:0000259" key="2">
    <source>
        <dbReference type="Pfam" id="PF11760"/>
    </source>
</evidence>
<reference evidence="3" key="1">
    <citation type="journal article" date="2020" name="mSystems">
        <title>Genome- and Community-Level Interaction Insights into Carbon Utilization and Element Cycling Functions of Hydrothermarchaeota in Hydrothermal Sediment.</title>
        <authorList>
            <person name="Zhou Z."/>
            <person name="Liu Y."/>
            <person name="Xu W."/>
            <person name="Pan J."/>
            <person name="Luo Z.H."/>
            <person name="Li M."/>
        </authorList>
    </citation>
    <scope>NUCLEOTIDE SEQUENCE [LARGE SCALE GENOMIC DNA]</scope>
    <source>
        <strain evidence="3">HyVt-493</strain>
    </source>
</reference>
<dbReference type="Gene3D" id="3.30.420.180">
    <property type="entry name" value="CobE/GbiG C-terminal domain"/>
    <property type="match status" value="1"/>
</dbReference>
<accession>A0A7V2SZK6</accession>
<dbReference type="SUPFAM" id="SSF159664">
    <property type="entry name" value="CobE/GbiG C-terminal domain-like"/>
    <property type="match status" value="1"/>
</dbReference>
<dbReference type="PANTHER" id="PTHR37477:SF1">
    <property type="entry name" value="COBALT-PRECORRIN-5A HYDROLASE"/>
    <property type="match status" value="1"/>
</dbReference>
<dbReference type="InterPro" id="IPR038029">
    <property type="entry name" value="GbiG_N_sf"/>
</dbReference>
<dbReference type="InterPro" id="IPR052553">
    <property type="entry name" value="CbiG_hydrolase"/>
</dbReference>
<feature type="domain" description="CobE/GbiG C-terminal" evidence="1">
    <location>
        <begin position="126"/>
        <end position="247"/>
    </location>
</feature>
<evidence type="ECO:0000313" key="3">
    <source>
        <dbReference type="EMBL" id="HFC92386.1"/>
    </source>
</evidence>
<sequence>MPNRKAIIISLTKKGYRLAQQLCTLQNAHHVHKPKPFATTIQQYFAANHPLLFITATGIAVRCLAPVIKSKLSDPPVLVMDEQGRFVIPLLSGHEGGANEWARVVSESIHAQLVVTTAGAWQQPMYVLGMGCDKGCPESYLQSLIDQHISADQLQRVVAIASLDLKQHEPALVALSQRLKLPFICYSAEHLNTVAEQLSYKSEIVYREVGCYGVAEAAALIHAHQLTQQDAELVLMKQKNTRATCALVRSYP</sequence>
<dbReference type="SUPFAM" id="SSF159672">
    <property type="entry name" value="CbiG N-terminal domain-like"/>
    <property type="match status" value="1"/>
</dbReference>
<dbReference type="AlphaFoldDB" id="A0A7V2SZK6"/>